<dbReference type="SUPFAM" id="SSF103473">
    <property type="entry name" value="MFS general substrate transporter"/>
    <property type="match status" value="2"/>
</dbReference>
<feature type="transmembrane region" description="Helical" evidence="5">
    <location>
        <begin position="198"/>
        <end position="218"/>
    </location>
</feature>
<feature type="transmembrane region" description="Helical" evidence="5">
    <location>
        <begin position="260"/>
        <end position="289"/>
    </location>
</feature>
<feature type="transmembrane region" description="Helical" evidence="5">
    <location>
        <begin position="34"/>
        <end position="54"/>
    </location>
</feature>
<dbReference type="GO" id="GO:1904680">
    <property type="term" value="F:peptide transmembrane transporter activity"/>
    <property type="evidence" value="ECO:0007669"/>
    <property type="project" value="InterPro"/>
</dbReference>
<evidence type="ECO:0000256" key="3">
    <source>
        <dbReference type="ARBA" id="ARBA00022989"/>
    </source>
</evidence>
<dbReference type="Pfam" id="PF00854">
    <property type="entry name" value="PTR2"/>
    <property type="match status" value="1"/>
</dbReference>
<keyword evidence="4 5" id="KW-0472">Membrane</keyword>
<feature type="transmembrane region" description="Helical" evidence="5">
    <location>
        <begin position="337"/>
        <end position="357"/>
    </location>
</feature>
<evidence type="ECO:0000256" key="4">
    <source>
        <dbReference type="ARBA" id="ARBA00023136"/>
    </source>
</evidence>
<keyword evidence="7" id="KW-1185">Reference proteome</keyword>
<proteinExistence type="predicted"/>
<dbReference type="InterPro" id="IPR036259">
    <property type="entry name" value="MFS_trans_sf"/>
</dbReference>
<name>A0A0R1JVT6_9LACO</name>
<feature type="transmembrane region" description="Helical" evidence="5">
    <location>
        <begin position="224"/>
        <end position="248"/>
    </location>
</feature>
<reference evidence="6 7" key="1">
    <citation type="journal article" date="2015" name="Genome Announc.">
        <title>Expanding the biotechnology potential of lactobacilli through comparative genomics of 213 strains and associated genera.</title>
        <authorList>
            <person name="Sun Z."/>
            <person name="Harris H.M."/>
            <person name="McCann A."/>
            <person name="Guo C."/>
            <person name="Argimon S."/>
            <person name="Zhang W."/>
            <person name="Yang X."/>
            <person name="Jeffery I.B."/>
            <person name="Cooney J.C."/>
            <person name="Kagawa T.F."/>
            <person name="Liu W."/>
            <person name="Song Y."/>
            <person name="Salvetti E."/>
            <person name="Wrobel A."/>
            <person name="Rasinkangas P."/>
            <person name="Parkhill J."/>
            <person name="Rea M.C."/>
            <person name="O'Sullivan O."/>
            <person name="Ritari J."/>
            <person name="Douillard F.P."/>
            <person name="Paul Ross R."/>
            <person name="Yang R."/>
            <person name="Briner A.E."/>
            <person name="Felis G.E."/>
            <person name="de Vos W.M."/>
            <person name="Barrangou R."/>
            <person name="Klaenhammer T.R."/>
            <person name="Caufield P.W."/>
            <person name="Cui Y."/>
            <person name="Zhang H."/>
            <person name="O'Toole P.W."/>
        </authorList>
    </citation>
    <scope>NUCLEOTIDE SEQUENCE [LARGE SCALE GENOMIC DNA]</scope>
    <source>
        <strain evidence="6 7">JCM 17158</strain>
    </source>
</reference>
<comment type="caution">
    <text evidence="6">The sequence shown here is derived from an EMBL/GenBank/DDBJ whole genome shotgun (WGS) entry which is preliminary data.</text>
</comment>
<dbReference type="InterPro" id="IPR005279">
    <property type="entry name" value="Dipep/tripep_permease"/>
</dbReference>
<evidence type="ECO:0000313" key="7">
    <source>
        <dbReference type="Proteomes" id="UP000051804"/>
    </source>
</evidence>
<dbReference type="AlphaFoldDB" id="A0A0R1JVT6"/>
<dbReference type="GO" id="GO:0016020">
    <property type="term" value="C:membrane"/>
    <property type="evidence" value="ECO:0007669"/>
    <property type="project" value="UniProtKB-SubCell"/>
</dbReference>
<gene>
    <name evidence="6" type="ORF">FD02_GL002007</name>
</gene>
<comment type="subcellular location">
    <subcellularLocation>
        <location evidence="1">Membrane</location>
        <topology evidence="1">Multi-pass membrane protein</topology>
    </subcellularLocation>
</comment>
<dbReference type="Gene3D" id="1.20.1250.20">
    <property type="entry name" value="MFS general substrate transporter like domains"/>
    <property type="match status" value="1"/>
</dbReference>
<feature type="transmembrane region" description="Helical" evidence="5">
    <location>
        <begin position="301"/>
        <end position="325"/>
    </location>
</feature>
<evidence type="ECO:0000256" key="2">
    <source>
        <dbReference type="ARBA" id="ARBA00022692"/>
    </source>
</evidence>
<accession>A0A0R1JVT6</accession>
<evidence type="ECO:0000313" key="6">
    <source>
        <dbReference type="EMBL" id="KRK71762.1"/>
    </source>
</evidence>
<sequence>MGSGAALYGVSAILVLYLYAPVHAGGLGLDRISAAQLVALFSALSFTAGVLGSYAADRLAGTRVPLTWGTCLRVVGIMVLAWPYPSLGLLSLSIALQIIGSGLMGQCLNALTGALYAGVPGRLASAFSTLYITNNIGAAAPLITGMLALRFGYPVGFFAGGAILLLTAFPFILMQKRWFGAIGSLPVSPLPRQRRHRLVGNSLAITGVIILLVLFGMATHWLSIARASTLIGCLSALLPVGYVVAIYGSPQTTSHERPRVLGFTAYLIGNAITMMIYGQSTGILAIYAADSVRLNWLGIRWTPAVFQTVPAVFAILFGTLMAFLWSRLGQHQPPASLKYGVGLVLWGLGPAFMALPLRLYPATQRVSPLWLIGFYLLIVLGESLTSPVGTAMATRIAPHAFATQMITVFALSQSAGSALAAVTANWYRPGHEAAYFTIIGAIGWLAGIAMLLNHRRLSAMTE</sequence>
<keyword evidence="2 5" id="KW-0812">Transmembrane</keyword>
<evidence type="ECO:0000256" key="5">
    <source>
        <dbReference type="SAM" id="Phobius"/>
    </source>
</evidence>
<keyword evidence="3 5" id="KW-1133">Transmembrane helix</keyword>
<feature type="transmembrane region" description="Helical" evidence="5">
    <location>
        <begin position="369"/>
        <end position="393"/>
    </location>
</feature>
<dbReference type="NCBIfam" id="TIGR00924">
    <property type="entry name" value="yjdL_sub1_fam"/>
    <property type="match status" value="1"/>
</dbReference>
<dbReference type="PATRIC" id="fig|1291734.4.peg.2058"/>
<dbReference type="EMBL" id="AZDJ01000026">
    <property type="protein sequence ID" value="KRK71762.1"/>
    <property type="molecule type" value="Genomic_DNA"/>
</dbReference>
<feature type="transmembrane region" description="Helical" evidence="5">
    <location>
        <begin position="433"/>
        <end position="452"/>
    </location>
</feature>
<protein>
    <submittedName>
        <fullName evidence="6">Di-tripeptide transport protein</fullName>
    </submittedName>
</protein>
<dbReference type="GO" id="GO:0015833">
    <property type="term" value="P:peptide transport"/>
    <property type="evidence" value="ECO:0007669"/>
    <property type="project" value="InterPro"/>
</dbReference>
<feature type="transmembrane region" description="Helical" evidence="5">
    <location>
        <begin position="155"/>
        <end position="174"/>
    </location>
</feature>
<organism evidence="6 7">
    <name type="scientific">Lacticaseibacillus nasuensis JCM 17158</name>
    <dbReference type="NCBI Taxonomy" id="1291734"/>
    <lineage>
        <taxon>Bacteria</taxon>
        <taxon>Bacillati</taxon>
        <taxon>Bacillota</taxon>
        <taxon>Bacilli</taxon>
        <taxon>Lactobacillales</taxon>
        <taxon>Lactobacillaceae</taxon>
        <taxon>Lacticaseibacillus</taxon>
    </lineage>
</organism>
<dbReference type="InterPro" id="IPR000109">
    <property type="entry name" value="POT_fam"/>
</dbReference>
<feature type="transmembrane region" description="Helical" evidence="5">
    <location>
        <begin position="405"/>
        <end position="427"/>
    </location>
</feature>
<evidence type="ECO:0000256" key="1">
    <source>
        <dbReference type="ARBA" id="ARBA00004141"/>
    </source>
</evidence>
<dbReference type="Proteomes" id="UP000051804">
    <property type="component" value="Unassembled WGS sequence"/>
</dbReference>
<dbReference type="STRING" id="1291734.FD02_GL002007"/>